<evidence type="ECO:0000313" key="2">
    <source>
        <dbReference type="Proteomes" id="UP000319783"/>
    </source>
</evidence>
<reference evidence="1 2" key="1">
    <citation type="submission" date="2019-04" db="EMBL/GenBank/DDBJ databases">
        <title>Genome of a novel bacterium Candidatus Jettenia ecosi reconstructed from metagenome of an anammox bioreactor.</title>
        <authorList>
            <person name="Mardanov A.V."/>
            <person name="Beletsky A.V."/>
            <person name="Ravin N.V."/>
            <person name="Botchkova E.A."/>
            <person name="Litti Y.V."/>
            <person name="Nozhevnikova A.N."/>
        </authorList>
    </citation>
    <scope>NUCLEOTIDE SEQUENCE [LARGE SCALE GENOMIC DNA]</scope>
    <source>
        <strain evidence="1">J2</strain>
    </source>
</reference>
<protein>
    <submittedName>
        <fullName evidence="1">Uncharacterized protein</fullName>
    </submittedName>
</protein>
<comment type="caution">
    <text evidence="1">The sequence shown here is derived from an EMBL/GenBank/DDBJ whole genome shotgun (WGS) entry which is preliminary data.</text>
</comment>
<evidence type="ECO:0000313" key="1">
    <source>
        <dbReference type="EMBL" id="TLD39913.1"/>
    </source>
</evidence>
<dbReference type="AlphaFoldDB" id="A0A533Q5U0"/>
<sequence>MGIVLYHDHAIFTSNQIPVTTDFTIMRIYKNLRGAREDLFTV</sequence>
<organism evidence="1 2">
    <name type="scientific">Candidatus Jettenia ecosi</name>
    <dbReference type="NCBI Taxonomy" id="2494326"/>
    <lineage>
        <taxon>Bacteria</taxon>
        <taxon>Pseudomonadati</taxon>
        <taxon>Planctomycetota</taxon>
        <taxon>Candidatus Brocadiia</taxon>
        <taxon>Candidatus Brocadiales</taxon>
        <taxon>Candidatus Brocadiaceae</taxon>
        <taxon>Candidatus Jettenia</taxon>
    </lineage>
</organism>
<name>A0A533Q5U0_9BACT</name>
<dbReference type="Proteomes" id="UP000319783">
    <property type="component" value="Unassembled WGS sequence"/>
</dbReference>
<proteinExistence type="predicted"/>
<accession>A0A533Q5U0</accession>
<gene>
    <name evidence="1" type="ORF">JETT_3824</name>
</gene>
<dbReference type="EMBL" id="SULG01000166">
    <property type="protein sequence ID" value="TLD39913.1"/>
    <property type="molecule type" value="Genomic_DNA"/>
</dbReference>